<dbReference type="PROSITE" id="PS00356">
    <property type="entry name" value="HTH_LACI_1"/>
    <property type="match status" value="1"/>
</dbReference>
<feature type="domain" description="HTH lacI-type" evidence="4">
    <location>
        <begin position="4"/>
        <end position="58"/>
    </location>
</feature>
<dbReference type="PANTHER" id="PTHR30146">
    <property type="entry name" value="LACI-RELATED TRANSCRIPTIONAL REPRESSOR"/>
    <property type="match status" value="1"/>
</dbReference>
<dbReference type="Proteomes" id="UP000231092">
    <property type="component" value="Unassembled WGS sequence"/>
</dbReference>
<dbReference type="Gene3D" id="3.40.50.2300">
    <property type="match status" value="2"/>
</dbReference>
<dbReference type="GO" id="GO:0000976">
    <property type="term" value="F:transcription cis-regulatory region binding"/>
    <property type="evidence" value="ECO:0007669"/>
    <property type="project" value="TreeGrafter"/>
</dbReference>
<evidence type="ECO:0000259" key="4">
    <source>
        <dbReference type="PROSITE" id="PS50932"/>
    </source>
</evidence>
<evidence type="ECO:0000256" key="1">
    <source>
        <dbReference type="ARBA" id="ARBA00023015"/>
    </source>
</evidence>
<comment type="caution">
    <text evidence="5">The sequence shown here is derived from an EMBL/GenBank/DDBJ whole genome shotgun (WGS) entry which is preliminary data.</text>
</comment>
<dbReference type="SUPFAM" id="SSF47413">
    <property type="entry name" value="lambda repressor-like DNA-binding domains"/>
    <property type="match status" value="1"/>
</dbReference>
<keyword evidence="3" id="KW-0804">Transcription</keyword>
<dbReference type="InterPro" id="IPR010982">
    <property type="entry name" value="Lambda_DNA-bd_dom_sf"/>
</dbReference>
<organism evidence="5 6">
    <name type="scientific">[Clostridium] celerecrescens 18A</name>
    <dbReference type="NCBI Taxonomy" id="1286362"/>
    <lineage>
        <taxon>Bacteria</taxon>
        <taxon>Bacillati</taxon>
        <taxon>Bacillota</taxon>
        <taxon>Clostridia</taxon>
        <taxon>Lachnospirales</taxon>
        <taxon>Lachnospiraceae</taxon>
        <taxon>Lacrimispora</taxon>
    </lineage>
</organism>
<keyword evidence="2" id="KW-0238">DNA-binding</keyword>
<dbReference type="InterPro" id="IPR000843">
    <property type="entry name" value="HTH_LacI"/>
</dbReference>
<evidence type="ECO:0000313" key="5">
    <source>
        <dbReference type="EMBL" id="PJJ30583.1"/>
    </source>
</evidence>
<accession>A0A2M8ZAX8</accession>
<evidence type="ECO:0000256" key="2">
    <source>
        <dbReference type="ARBA" id="ARBA00023125"/>
    </source>
</evidence>
<evidence type="ECO:0000313" key="6">
    <source>
        <dbReference type="Proteomes" id="UP000231092"/>
    </source>
</evidence>
<dbReference type="Gene3D" id="1.10.260.40">
    <property type="entry name" value="lambda repressor-like DNA-binding domains"/>
    <property type="match status" value="1"/>
</dbReference>
<dbReference type="PROSITE" id="PS50932">
    <property type="entry name" value="HTH_LACI_2"/>
    <property type="match status" value="1"/>
</dbReference>
<dbReference type="EMBL" id="PGET01000001">
    <property type="protein sequence ID" value="PJJ30583.1"/>
    <property type="molecule type" value="Genomic_DNA"/>
</dbReference>
<evidence type="ECO:0000256" key="3">
    <source>
        <dbReference type="ARBA" id="ARBA00023163"/>
    </source>
</evidence>
<dbReference type="GO" id="GO:0003700">
    <property type="term" value="F:DNA-binding transcription factor activity"/>
    <property type="evidence" value="ECO:0007669"/>
    <property type="project" value="TreeGrafter"/>
</dbReference>
<dbReference type="Pfam" id="PF13377">
    <property type="entry name" value="Peripla_BP_3"/>
    <property type="match status" value="1"/>
</dbReference>
<protein>
    <submittedName>
        <fullName evidence="5">LacI family transcriptional regulator</fullName>
    </submittedName>
</protein>
<dbReference type="AlphaFoldDB" id="A0A2M8ZAX8"/>
<proteinExistence type="predicted"/>
<keyword evidence="1" id="KW-0805">Transcription regulation</keyword>
<dbReference type="OrthoDB" id="9796186at2"/>
<dbReference type="CDD" id="cd01392">
    <property type="entry name" value="HTH_LacI"/>
    <property type="match status" value="1"/>
</dbReference>
<dbReference type="PANTHER" id="PTHR30146:SF109">
    <property type="entry name" value="HTH-TYPE TRANSCRIPTIONAL REGULATOR GALS"/>
    <property type="match status" value="1"/>
</dbReference>
<dbReference type="InterPro" id="IPR028082">
    <property type="entry name" value="Peripla_BP_I"/>
</dbReference>
<name>A0A2M8ZAX8_9FIRM</name>
<dbReference type="SUPFAM" id="SSF53822">
    <property type="entry name" value="Periplasmic binding protein-like I"/>
    <property type="match status" value="1"/>
</dbReference>
<reference evidence="5 6" key="1">
    <citation type="submission" date="2017-11" db="EMBL/GenBank/DDBJ databases">
        <title>Understudied soil microbes with underappreciated capabilities: Untangling the Clostridium saccharolyticum group.</title>
        <authorList>
            <person name="Leschine S."/>
        </authorList>
    </citation>
    <scope>NUCLEOTIDE SEQUENCE [LARGE SCALE GENOMIC DNA]</scope>
    <source>
        <strain evidence="5 6">18A</strain>
    </source>
</reference>
<dbReference type="InterPro" id="IPR046335">
    <property type="entry name" value="LacI/GalR-like_sensor"/>
</dbReference>
<dbReference type="Pfam" id="PF00356">
    <property type="entry name" value="LacI"/>
    <property type="match status" value="1"/>
</dbReference>
<sequence length="334" mass="36902">MTMVTMEEVAKAAHVSRATVSRVLSNHPSIKMETRSNVMYWVKKLGYEPNQVAQSLAGNRTNIIGVLFSDLSNPLYASLMTAIVHEAEKYGYNVILGDAQRERARETNIINGFKRRKVDGIIVRPIGTPNKKLYSGINIPMVSLFKQTEKKNIIISSEEGGIQVARHFLELGHKNIGYIGPLKSLAGNNKLEGFRSELDKSGLKLKAVLECNQHETVENQRAYEIISQYFKTHDPGKISAWFAHSDIAASDVIKSLAEHGLQVPKDAIVCGYNNTLLAKKMIPTLSSVASPIEEIAGKAVSMVLNGIDGNTEEELINLSPRLVIRESTSRGLFK</sequence>
<gene>
    <name evidence="5" type="ORF">H171_4191</name>
</gene>
<dbReference type="SMART" id="SM00354">
    <property type="entry name" value="HTH_LACI"/>
    <property type="match status" value="1"/>
</dbReference>